<evidence type="ECO:0000256" key="8">
    <source>
        <dbReference type="ARBA" id="ARBA00022989"/>
    </source>
</evidence>
<feature type="non-terminal residue" evidence="13">
    <location>
        <position position="1"/>
    </location>
</feature>
<dbReference type="Pfam" id="PF00028">
    <property type="entry name" value="Cadherin"/>
    <property type="match status" value="3"/>
</dbReference>
<keyword evidence="5" id="KW-0677">Repeat</keyword>
<feature type="non-terminal residue" evidence="13">
    <location>
        <position position="352"/>
    </location>
</feature>
<gene>
    <name evidence="13" type="primary">Pcdhgb2_0</name>
    <name evidence="13" type="ORF">CRYUND_R10862</name>
</gene>
<evidence type="ECO:0000259" key="12">
    <source>
        <dbReference type="PROSITE" id="PS50268"/>
    </source>
</evidence>
<dbReference type="EMBL" id="VWPW01012127">
    <property type="protein sequence ID" value="NWJ03263.1"/>
    <property type="molecule type" value="Genomic_DNA"/>
</dbReference>
<dbReference type="InterPro" id="IPR015919">
    <property type="entry name" value="Cadherin-like_sf"/>
</dbReference>
<keyword evidence="7" id="KW-0130">Cell adhesion</keyword>
<evidence type="ECO:0000256" key="6">
    <source>
        <dbReference type="ARBA" id="ARBA00022837"/>
    </source>
</evidence>
<dbReference type="PRINTS" id="PR00205">
    <property type="entry name" value="CADHERIN"/>
</dbReference>
<dbReference type="PROSITE" id="PS50268">
    <property type="entry name" value="CADHERIN_2"/>
    <property type="match status" value="4"/>
</dbReference>
<keyword evidence="14" id="KW-1185">Reference proteome</keyword>
<evidence type="ECO:0000256" key="1">
    <source>
        <dbReference type="ARBA" id="ARBA00004251"/>
    </source>
</evidence>
<dbReference type="SMART" id="SM00112">
    <property type="entry name" value="CA"/>
    <property type="match status" value="3"/>
</dbReference>
<dbReference type="PANTHER" id="PTHR24028:SF73">
    <property type="entry name" value="PROTOCADHERIN GAMMA-B3-RELATED"/>
    <property type="match status" value="1"/>
</dbReference>
<keyword evidence="9" id="KW-0472">Membrane</keyword>
<keyword evidence="4" id="KW-0732">Signal</keyword>
<proteinExistence type="predicted"/>
<evidence type="ECO:0000256" key="4">
    <source>
        <dbReference type="ARBA" id="ARBA00022729"/>
    </source>
</evidence>
<dbReference type="PANTHER" id="PTHR24028">
    <property type="entry name" value="CADHERIN-87A"/>
    <property type="match status" value="1"/>
</dbReference>
<dbReference type="PROSITE" id="PS00232">
    <property type="entry name" value="CADHERIN_1"/>
    <property type="match status" value="2"/>
</dbReference>
<evidence type="ECO:0000256" key="3">
    <source>
        <dbReference type="ARBA" id="ARBA00022692"/>
    </source>
</evidence>
<keyword evidence="3" id="KW-0812">Transmembrane</keyword>
<evidence type="ECO:0000256" key="5">
    <source>
        <dbReference type="ARBA" id="ARBA00022737"/>
    </source>
</evidence>
<evidence type="ECO:0000313" key="14">
    <source>
        <dbReference type="Proteomes" id="UP000534426"/>
    </source>
</evidence>
<accession>A0A7K4LEX0</accession>
<sequence>IGELILPGARFPLQMAQDPDVGSNSLLSYQLTENPSFKLEVKESQDGSRQPELVLEAALDREKQSSFQMVLTAMDGGSPARSGTVQIRINVTDANDNAPVFSKSTYEARVRENVPTGSLVLQVRATDADAGSNGRVSYSFSNVPDAVLAVFSIDGDRGDIRNVGILDFELRNKYTFAVEATDGGGLNGHCKVYIEITDENDNAPEITTLSVSSSVPEDAPPGTVVALIKVRDRDSGENGKVWCELEGESPLSIVASSGSSYKVPELVLEEALDREKQSSFQMVLTAMDGGSPARSGTVQIRINVTDANDNAPVFSKSTYEARVRENVPTGSLVLQVRATDADAGSNGRISYS</sequence>
<keyword evidence="6 11" id="KW-0106">Calcium</keyword>
<feature type="domain" description="Cadherin" evidence="12">
    <location>
        <begin position="207"/>
        <end position="314"/>
    </location>
</feature>
<dbReference type="FunFam" id="2.60.40.60:FF:000129">
    <property type="entry name" value="protocadherin alpha-C2 isoform X1"/>
    <property type="match status" value="1"/>
</dbReference>
<evidence type="ECO:0000256" key="9">
    <source>
        <dbReference type="ARBA" id="ARBA00023136"/>
    </source>
</evidence>
<feature type="domain" description="Cadherin" evidence="12">
    <location>
        <begin position="102"/>
        <end position="206"/>
    </location>
</feature>
<dbReference type="GO" id="GO:0005886">
    <property type="term" value="C:plasma membrane"/>
    <property type="evidence" value="ECO:0007669"/>
    <property type="project" value="UniProtKB-SubCell"/>
</dbReference>
<evidence type="ECO:0000256" key="11">
    <source>
        <dbReference type="PROSITE-ProRule" id="PRU00043"/>
    </source>
</evidence>
<evidence type="ECO:0000256" key="2">
    <source>
        <dbReference type="ARBA" id="ARBA00022475"/>
    </source>
</evidence>
<dbReference type="FunFam" id="2.60.40.60:FF:000002">
    <property type="entry name" value="Protocadherin alpha 2"/>
    <property type="match status" value="1"/>
</dbReference>
<dbReference type="InterPro" id="IPR020894">
    <property type="entry name" value="Cadherin_CS"/>
</dbReference>
<feature type="domain" description="Cadherin" evidence="12">
    <location>
        <begin position="16"/>
        <end position="101"/>
    </location>
</feature>
<keyword evidence="8" id="KW-1133">Transmembrane helix</keyword>
<dbReference type="InterPro" id="IPR050174">
    <property type="entry name" value="Protocadherin/Cadherin-CA"/>
</dbReference>
<dbReference type="FunFam" id="2.60.40.60:FF:000007">
    <property type="entry name" value="Protocadherin alpha 2"/>
    <property type="match status" value="1"/>
</dbReference>
<feature type="domain" description="Cadherin" evidence="12">
    <location>
        <begin position="315"/>
        <end position="352"/>
    </location>
</feature>
<comment type="caution">
    <text evidence="13">The sequence shown here is derived from an EMBL/GenBank/DDBJ whole genome shotgun (WGS) entry which is preliminary data.</text>
</comment>
<dbReference type="SUPFAM" id="SSF49313">
    <property type="entry name" value="Cadherin-like"/>
    <property type="match status" value="4"/>
</dbReference>
<dbReference type="GO" id="GO:0007156">
    <property type="term" value="P:homophilic cell adhesion via plasma membrane adhesion molecules"/>
    <property type="evidence" value="ECO:0007669"/>
    <property type="project" value="InterPro"/>
</dbReference>
<dbReference type="GO" id="GO:0005509">
    <property type="term" value="F:calcium ion binding"/>
    <property type="evidence" value="ECO:0007669"/>
    <property type="project" value="UniProtKB-UniRule"/>
</dbReference>
<dbReference type="Gene3D" id="2.60.40.60">
    <property type="entry name" value="Cadherins"/>
    <property type="match status" value="4"/>
</dbReference>
<dbReference type="Proteomes" id="UP000534426">
    <property type="component" value="Unassembled WGS sequence"/>
</dbReference>
<reference evidence="13 14" key="1">
    <citation type="submission" date="2019-09" db="EMBL/GenBank/DDBJ databases">
        <title>Bird 10,000 Genomes (B10K) Project - Family phase.</title>
        <authorList>
            <person name="Zhang G."/>
        </authorList>
    </citation>
    <scope>NUCLEOTIDE SEQUENCE [LARGE SCALE GENOMIC DNA]</scope>
    <source>
        <strain evidence="13">B10K-MSB-37135</strain>
        <tissue evidence="13">Heart</tissue>
    </source>
</reference>
<evidence type="ECO:0000256" key="10">
    <source>
        <dbReference type="ARBA" id="ARBA00023180"/>
    </source>
</evidence>
<dbReference type="InterPro" id="IPR002126">
    <property type="entry name" value="Cadherin-like_dom"/>
</dbReference>
<keyword evidence="2" id="KW-1003">Cell membrane</keyword>
<organism evidence="13 14">
    <name type="scientific">Crypturellus undulatus</name>
    <dbReference type="NCBI Taxonomy" id="48396"/>
    <lineage>
        <taxon>Eukaryota</taxon>
        <taxon>Metazoa</taxon>
        <taxon>Chordata</taxon>
        <taxon>Craniata</taxon>
        <taxon>Vertebrata</taxon>
        <taxon>Euteleostomi</taxon>
        <taxon>Archelosauria</taxon>
        <taxon>Archosauria</taxon>
        <taxon>Dinosauria</taxon>
        <taxon>Saurischia</taxon>
        <taxon>Theropoda</taxon>
        <taxon>Coelurosauria</taxon>
        <taxon>Aves</taxon>
        <taxon>Palaeognathae</taxon>
        <taxon>Tinamiformes</taxon>
        <taxon>Tinamidae</taxon>
        <taxon>Crypturellus</taxon>
    </lineage>
</organism>
<dbReference type="AlphaFoldDB" id="A0A7K4LEX0"/>
<protein>
    <submittedName>
        <fullName evidence="13">PCDGE protein</fullName>
    </submittedName>
</protein>
<keyword evidence="10" id="KW-0325">Glycoprotein</keyword>
<evidence type="ECO:0000256" key="7">
    <source>
        <dbReference type="ARBA" id="ARBA00022889"/>
    </source>
</evidence>
<name>A0A7K4LEX0_9AVES</name>
<comment type="subcellular location">
    <subcellularLocation>
        <location evidence="1">Cell membrane</location>
        <topology evidence="1">Single-pass type I membrane protein</topology>
    </subcellularLocation>
</comment>
<dbReference type="CDD" id="cd11304">
    <property type="entry name" value="Cadherin_repeat"/>
    <property type="match status" value="4"/>
</dbReference>
<evidence type="ECO:0000313" key="13">
    <source>
        <dbReference type="EMBL" id="NWJ03263.1"/>
    </source>
</evidence>